<keyword evidence="2" id="KW-1185">Reference proteome</keyword>
<sequence length="283" mass="31939">MSSTWAVNHTTPGEVESDSESGGGIREGEREQERENEQESKGEGDTSKREEEDLKPQVVPDSLLVITRTMNLPRPADLHRDPKLLLHTKPSGPLSIYHGRVGAVIREGESFITSPNSSFIPQPPLGGDRSVFLREDFRYGDDDPLQWPQPFIRSLLFLSAIPLISDHNHPLAVMSDDLSWSDFTEDDNDLLSGIGKITNIKYTQLSVLSTHILDRAEKFSRSKPAASVANLLGEYTHLLRLYLHRLEHVTTNFSNTRFTFRGLQRIYLYLLSAVGRGYARQVR</sequence>
<dbReference type="EMBL" id="ML208959">
    <property type="protein sequence ID" value="TFK59506.1"/>
    <property type="molecule type" value="Genomic_DNA"/>
</dbReference>
<protein>
    <submittedName>
        <fullName evidence="1">Uncharacterized protein</fullName>
    </submittedName>
</protein>
<gene>
    <name evidence="1" type="ORF">BDN72DRAFT_865095</name>
</gene>
<organism evidence="1 2">
    <name type="scientific">Pluteus cervinus</name>
    <dbReference type="NCBI Taxonomy" id="181527"/>
    <lineage>
        <taxon>Eukaryota</taxon>
        <taxon>Fungi</taxon>
        <taxon>Dikarya</taxon>
        <taxon>Basidiomycota</taxon>
        <taxon>Agaricomycotina</taxon>
        <taxon>Agaricomycetes</taxon>
        <taxon>Agaricomycetidae</taxon>
        <taxon>Agaricales</taxon>
        <taxon>Pluteineae</taxon>
        <taxon>Pluteaceae</taxon>
        <taxon>Pluteus</taxon>
    </lineage>
</organism>
<dbReference type="Proteomes" id="UP000308600">
    <property type="component" value="Unassembled WGS sequence"/>
</dbReference>
<name>A0ACD3A1H8_9AGAR</name>
<proteinExistence type="predicted"/>
<feature type="non-terminal residue" evidence="1">
    <location>
        <position position="283"/>
    </location>
</feature>
<reference evidence="1 2" key="1">
    <citation type="journal article" date="2019" name="Nat. Ecol. Evol.">
        <title>Megaphylogeny resolves global patterns of mushroom evolution.</title>
        <authorList>
            <person name="Varga T."/>
            <person name="Krizsan K."/>
            <person name="Foldi C."/>
            <person name="Dima B."/>
            <person name="Sanchez-Garcia M."/>
            <person name="Sanchez-Ramirez S."/>
            <person name="Szollosi G.J."/>
            <person name="Szarkandi J.G."/>
            <person name="Papp V."/>
            <person name="Albert L."/>
            <person name="Andreopoulos W."/>
            <person name="Angelini C."/>
            <person name="Antonin V."/>
            <person name="Barry K.W."/>
            <person name="Bougher N.L."/>
            <person name="Buchanan P."/>
            <person name="Buyck B."/>
            <person name="Bense V."/>
            <person name="Catcheside P."/>
            <person name="Chovatia M."/>
            <person name="Cooper J."/>
            <person name="Damon W."/>
            <person name="Desjardin D."/>
            <person name="Finy P."/>
            <person name="Geml J."/>
            <person name="Haridas S."/>
            <person name="Hughes K."/>
            <person name="Justo A."/>
            <person name="Karasinski D."/>
            <person name="Kautmanova I."/>
            <person name="Kiss B."/>
            <person name="Kocsube S."/>
            <person name="Kotiranta H."/>
            <person name="LaButti K.M."/>
            <person name="Lechner B.E."/>
            <person name="Liimatainen K."/>
            <person name="Lipzen A."/>
            <person name="Lukacs Z."/>
            <person name="Mihaltcheva S."/>
            <person name="Morgado L.N."/>
            <person name="Niskanen T."/>
            <person name="Noordeloos M.E."/>
            <person name="Ohm R.A."/>
            <person name="Ortiz-Santana B."/>
            <person name="Ovrebo C."/>
            <person name="Racz N."/>
            <person name="Riley R."/>
            <person name="Savchenko A."/>
            <person name="Shiryaev A."/>
            <person name="Soop K."/>
            <person name="Spirin V."/>
            <person name="Szebenyi C."/>
            <person name="Tomsovsky M."/>
            <person name="Tulloss R.E."/>
            <person name="Uehling J."/>
            <person name="Grigoriev I.V."/>
            <person name="Vagvolgyi C."/>
            <person name="Papp T."/>
            <person name="Martin F.M."/>
            <person name="Miettinen O."/>
            <person name="Hibbett D.S."/>
            <person name="Nagy L.G."/>
        </authorList>
    </citation>
    <scope>NUCLEOTIDE SEQUENCE [LARGE SCALE GENOMIC DNA]</scope>
    <source>
        <strain evidence="1 2">NL-1719</strain>
    </source>
</reference>
<accession>A0ACD3A1H8</accession>
<evidence type="ECO:0000313" key="1">
    <source>
        <dbReference type="EMBL" id="TFK59506.1"/>
    </source>
</evidence>
<evidence type="ECO:0000313" key="2">
    <source>
        <dbReference type="Proteomes" id="UP000308600"/>
    </source>
</evidence>